<protein>
    <submittedName>
        <fullName evidence="1">Uncharacterized protein</fullName>
    </submittedName>
</protein>
<gene>
    <name evidence="1" type="ORF">OXU80_24955</name>
</gene>
<dbReference type="Proteomes" id="UP001163223">
    <property type="component" value="Chromosome"/>
</dbReference>
<evidence type="ECO:0000313" key="2">
    <source>
        <dbReference type="Proteomes" id="UP001163223"/>
    </source>
</evidence>
<sequence length="99" mass="10853">MATHANSTRVSAREVMKRAWRNYHLMTIPGAAFSRPMFAMALRNAWYSAKLEAQIVAEQAAAPELTPLEAAIDAVKYLPFHMSAAAAEASIRARHAVQA</sequence>
<dbReference type="EMBL" id="CP113520">
    <property type="protein sequence ID" value="WAJ28037.1"/>
    <property type="molecule type" value="Genomic_DNA"/>
</dbReference>
<keyword evidence="2" id="KW-1185">Reference proteome</keyword>
<organism evidence="1 2">
    <name type="scientific">Antarcticirhabdus aurantiaca</name>
    <dbReference type="NCBI Taxonomy" id="2606717"/>
    <lineage>
        <taxon>Bacteria</taxon>
        <taxon>Pseudomonadati</taxon>
        <taxon>Pseudomonadota</taxon>
        <taxon>Alphaproteobacteria</taxon>
        <taxon>Hyphomicrobiales</taxon>
        <taxon>Aurantimonadaceae</taxon>
        <taxon>Antarcticirhabdus</taxon>
    </lineage>
</organism>
<evidence type="ECO:0000313" key="1">
    <source>
        <dbReference type="EMBL" id="WAJ28037.1"/>
    </source>
</evidence>
<accession>A0ACD4NMQ6</accession>
<reference evidence="1" key="1">
    <citation type="submission" date="2022-11" db="EMBL/GenBank/DDBJ databases">
        <title>beta-Carotene-producing bacterium, Jeongeuplla avenae sp. nov., alleviates the salt stress of Arabidopsis seedlings.</title>
        <authorList>
            <person name="Jiang L."/>
            <person name="Lee J."/>
        </authorList>
    </citation>
    <scope>NUCLEOTIDE SEQUENCE</scope>
    <source>
        <strain evidence="1">DY_R2A_6</strain>
    </source>
</reference>
<name>A0ACD4NMQ6_9HYPH</name>
<proteinExistence type="predicted"/>